<evidence type="ECO:0000256" key="4">
    <source>
        <dbReference type="ARBA" id="ARBA00022448"/>
    </source>
</evidence>
<feature type="domain" description="Trimeric autotransporter adhesin YadA-like head" evidence="12">
    <location>
        <begin position="943"/>
        <end position="967"/>
    </location>
</feature>
<feature type="domain" description="Trimeric autotransporter adhesin YadA-like head" evidence="12">
    <location>
        <begin position="688"/>
        <end position="712"/>
    </location>
</feature>
<feature type="domain" description="Trimeric autotransporter adhesin YadA-like head" evidence="12">
    <location>
        <begin position="1208"/>
        <end position="1224"/>
    </location>
</feature>
<feature type="domain" description="Trimeric autotransporter adhesin YadA-like stalk" evidence="13">
    <location>
        <begin position="2202"/>
        <end position="2238"/>
    </location>
</feature>
<comment type="caution">
    <text evidence="15">The sequence shown here is derived from an EMBL/GenBank/DDBJ whole genome shotgun (WGS) entry which is preliminary data.</text>
</comment>
<evidence type="ECO:0000259" key="14">
    <source>
        <dbReference type="Pfam" id="PF13018"/>
    </source>
</evidence>
<keyword evidence="8" id="KW-0653">Protein transport</keyword>
<dbReference type="Pfam" id="PF05658">
    <property type="entry name" value="YadA_head"/>
    <property type="match status" value="15"/>
</dbReference>
<dbReference type="SUPFAM" id="SSF54523">
    <property type="entry name" value="Pili subunits"/>
    <property type="match status" value="1"/>
</dbReference>
<dbReference type="Pfam" id="PF03895">
    <property type="entry name" value="YadA_anchor"/>
    <property type="match status" value="1"/>
</dbReference>
<dbReference type="RefSeq" id="WP_183618039.1">
    <property type="nucleotide sequence ID" value="NZ_CAJHAH010000004.1"/>
</dbReference>
<proteinExistence type="inferred from homology"/>
<dbReference type="GO" id="GO:0009986">
    <property type="term" value="C:cell surface"/>
    <property type="evidence" value="ECO:0007669"/>
    <property type="project" value="UniProtKB-SubCell"/>
</dbReference>
<evidence type="ECO:0000259" key="12">
    <source>
        <dbReference type="Pfam" id="PF05658"/>
    </source>
</evidence>
<gene>
    <name evidence="15" type="ORF">FHS24_000254</name>
</gene>
<dbReference type="InterPro" id="IPR005594">
    <property type="entry name" value="YadA_C"/>
</dbReference>
<keyword evidence="10" id="KW-0998">Cell outer membrane</keyword>
<evidence type="ECO:0000256" key="5">
    <source>
        <dbReference type="ARBA" id="ARBA00022452"/>
    </source>
</evidence>
<evidence type="ECO:0000256" key="9">
    <source>
        <dbReference type="ARBA" id="ARBA00023136"/>
    </source>
</evidence>
<dbReference type="InterPro" id="IPR045584">
    <property type="entry name" value="Pilin-like"/>
</dbReference>
<accession>A0A839TDU9</accession>
<comment type="similarity">
    <text evidence="3">Belongs to the autotransporter-2 (AT-2) (TC 1.B.40) family.</text>
</comment>
<dbReference type="Proteomes" id="UP000588111">
    <property type="component" value="Unassembled WGS sequence"/>
</dbReference>
<keyword evidence="4" id="KW-0813">Transport</keyword>
<sequence>MNRNYKVIWNASLNCFMAVSEYAKARGKSSKSSVSSNATINTTSNLSSTNAFRLTAIGLGLMAAGLMSPQVFAATGITGGTGSGTAISKTNTECGTGVSQASAGLNNSIAVGCGSVADLSNDPAVHFYQRGNPENLNIDLTTNFNSTSIGTGARATEAGTSLGMNASSSNLGVALGIQAKSENVAALAIGPAALAKGNTSLALGRQSAATADFAQAIGNVASATGKGSLAVGHSARAEGYRSIAIGSADINGASATGTQSGVVYQTNQQTLSKGLDSIAIGSGAIADATFGIGASGTASTAIGKTAKAQGPNTLALGANSDAKNGTAVGSGSIVRNGGLAVGMHADAGPGLSFLPTSNVALGDDSKVTGGGFNVALGAMAVAGDSDLSAQAFRPTGSAVAGENAVGEVSIGGDSSGQYIGGSVYRRITNLAAGAADTDGVNVSQLKTVAAAAEASKIKYVSIHSTGGTNEDNLGASGEDSIAIGKNASATGMTTVAIGLNAGVGSTQSEGVSVGNRSGQNVLSDGNTALGVDAGSNVGSTPRATFDGKPAYSPFTIVGQNTGVGAAAGKNVYGNSNSALGERAGREVDGHANTSVGAFSGNNVIGSANVAMGANAGVIVKGDRNTAIGNFAGAYVDGKVNSAFGNGAGSNIKGEYNLALGSGAGAGITNDLTVAIGNNAGNIQNGQIGKNSISVGTNSSAQGHSSIALGRGSVSAGKNATGIGVLAKAGGESSVAIGDGAEASGKDSIAIGTGNKVIGNNSGAFGDPNIVSGTSSYVVGNNNTISNNNTFVLGNDVVTTQDNSIVLGNLSTDRAATTETGITINTIHYTYAGQGSAGKGVVSVGKVGSERQIINVAAGKVSAVSTDAINGSQLHATNESVKDLSTTVITNKTKYYSVNSSGGTNDDNQGASGQNAMAMGRNAVASGSQAISIGSGASGQDTTASGEQSIAIGANIVSSGASSIAIGGDDLDTASKTNFDGSISTGALNSGEVNTTFNEYAGRDLLESWDAYGGHTEASGAASIAMGAKARSAGNLATAIGIHSSASGIASSAFGIASSATGKGALALGAGAQSIIDDGVALGSRSVANVAGGALGFAPTNASVADKAAITATNSTSLGAVSLGNAKDGNRQIVNLAAGIKDSDAVNVAQLKSVSNTVIANKTKYYSVNSGAVGNADNLGATKPNAMAMGGNASATGGQAIAIGSGESGQNTTASGEQSIAIGANVESSGNSSIAIGGDDLDDASKVNGVNALFNTYTGSTDGLVTVGDYSNHTESGGAASVAIGVKAHSKGDLSTAVGVRSSSSGDASSAFGMGSSASKNGSVALGAGSTTLTDATYQDKLTIGNKDYLYAGATNDKGAQVSVGSSGRERQIKHVASGEVSAASTDAINGSQLFATNEAIGDLGSTVSDGLNFAGDRGAVINRQLGDTLNIKGGAAATTTLTNKNIGIRNDGNNGLIVELAEKVNLGTNGSVNIGNTQVKNTGITIAGSTLSNTVVLNNNGLNNGGFKVVNIDKGNVNATSTDAINGSQLFGTAQSIADNFGGGSIVNTDGTVSTSVYQINGNNQTGVAGAIEELDKGFNLETNGANTSTVKAGDTIDIGTSTGETNIEVAKTGNDIKFKLADNIDLNSVKTGNSVLNNNGLTINNGPSFTATGINAGNQQITKVSSGGNLTDINNQLNAANIGDVKNAIGDVTTLGFGIKAADNNTVQKNLGEVVQIVGSNSNITTKVVNGKVAVDLNNNLNLGNTGSVTTGNTLIGTTTITGLGIALTSPPSLFPFTLPSVTTINGKGLSILGGPSITTAGIDAGNKKVINVKAGSNPLDAVNYSQLETTNEAVNRGLDFTGDNTGPTSVITRKSGQVLKTTGGNTDLTNLSDDNIGVIADNITNTLTVKLAKDLTGLNSASFGSDVMISSTGLRAGATVINTGGVSFSGSTVGLSSSGLNNGGKVITNVARGEETTDAVNVGQLNEVKQSAADANKGWNVSAQGANTSTVKPSDTVDLNNTDNNITVSKTAESNNVSFNLSKDIAVDSVKTGNAMMNSSGLTIAGGPKFTKTSVDAGGNKITNVAKGDIEVDSNDAVNGSQLFEFLSLVNTQTTVIAEMGAGLNFDADSGPVINKKAGSAPLTFKGGDNITTTTEGSSIKFDLNGNINVESVTTGNTTVNNSGVTIINGPSMTAAGIYAGNAETAPSMTAAGINAAGTKVTNVADGMAPRDAVNFGQLDAVSRGLGNSINELGYKIGEVEDDANAGISAAMAMSSLPQAFISGKPMIGGGIATYNGESAVAIGFSKMSNDGRWVMKLNGTADTQGNVGAAIGAGFHFD</sequence>
<feature type="domain" description="Trimeric autotransporter adhesin YadA-like stalk" evidence="13">
    <location>
        <begin position="1508"/>
        <end position="1551"/>
    </location>
</feature>
<dbReference type="SUPFAM" id="SSF101967">
    <property type="entry name" value="Adhesin YadA, collagen-binding domain"/>
    <property type="match status" value="10"/>
</dbReference>
<feature type="domain" description="Trimeric autotransporter adhesin YadA-like head" evidence="12">
    <location>
        <begin position="273"/>
        <end position="291"/>
    </location>
</feature>
<organism evidence="15 16">
    <name type="scientific">Psychrobacter luti</name>
    <dbReference type="NCBI Taxonomy" id="198481"/>
    <lineage>
        <taxon>Bacteria</taxon>
        <taxon>Pseudomonadati</taxon>
        <taxon>Pseudomonadota</taxon>
        <taxon>Gammaproteobacteria</taxon>
        <taxon>Moraxellales</taxon>
        <taxon>Moraxellaceae</taxon>
        <taxon>Psychrobacter</taxon>
    </lineage>
</organism>
<evidence type="ECO:0000256" key="8">
    <source>
        <dbReference type="ARBA" id="ARBA00022927"/>
    </source>
</evidence>
<comment type="subcellular location">
    <subcellularLocation>
        <location evidence="2">Cell outer membrane</location>
    </subcellularLocation>
    <subcellularLocation>
        <location evidence="1">Cell surface</location>
    </subcellularLocation>
</comment>
<feature type="domain" description="Trimeric autotransporter adhesin YadA-like C-terminal membrane anchor" evidence="11">
    <location>
        <begin position="2260"/>
        <end position="2320"/>
    </location>
</feature>
<dbReference type="InterPro" id="IPR008635">
    <property type="entry name" value="Coiled_stalk_dom"/>
</dbReference>
<keyword evidence="16" id="KW-1185">Reference proteome</keyword>
<feature type="domain" description="Trimeric autotransporter adhesin YadA-like head" evidence="12">
    <location>
        <begin position="1180"/>
        <end position="1205"/>
    </location>
</feature>
<dbReference type="GO" id="GO:0015031">
    <property type="term" value="P:protein transport"/>
    <property type="evidence" value="ECO:0007669"/>
    <property type="project" value="UniProtKB-KW"/>
</dbReference>
<feature type="domain" description="Trimeric autotransporter adhesin YadA-like stalk" evidence="13">
    <location>
        <begin position="851"/>
        <end position="891"/>
    </location>
</feature>
<feature type="domain" description="Trimeric autotransporter adhesin YadA-like stalk" evidence="13">
    <location>
        <begin position="426"/>
        <end position="454"/>
    </location>
</feature>
<feature type="domain" description="ESPR" evidence="14">
    <location>
        <begin position="1"/>
        <end position="40"/>
    </location>
</feature>
<keyword evidence="7" id="KW-0732">Signal</keyword>
<evidence type="ECO:0000256" key="10">
    <source>
        <dbReference type="ARBA" id="ARBA00023237"/>
    </source>
</evidence>
<feature type="domain" description="Trimeric autotransporter adhesin YadA-like head" evidence="12">
    <location>
        <begin position="910"/>
        <end position="936"/>
    </location>
</feature>
<evidence type="ECO:0000259" key="13">
    <source>
        <dbReference type="Pfam" id="PF05662"/>
    </source>
</evidence>
<feature type="domain" description="Trimeric autotransporter adhesin YadA-like stalk" evidence="13">
    <location>
        <begin position="1371"/>
        <end position="1410"/>
    </location>
</feature>
<evidence type="ECO:0000259" key="11">
    <source>
        <dbReference type="Pfam" id="PF03895"/>
    </source>
</evidence>
<feature type="domain" description="Trimeric autotransporter adhesin YadA-like head" evidence="12">
    <location>
        <begin position="195"/>
        <end position="219"/>
    </location>
</feature>
<name>A0A839TDU9_9GAMM</name>
<keyword evidence="5" id="KW-1134">Transmembrane beta strand</keyword>
<dbReference type="Gene3D" id="2.150.10.10">
    <property type="entry name" value="Serralysin-like metalloprotease, C-terminal"/>
    <property type="match status" value="10"/>
</dbReference>
<dbReference type="CDD" id="cd12820">
    <property type="entry name" value="LbR_YadA-like"/>
    <property type="match status" value="2"/>
</dbReference>
<feature type="domain" description="Trimeric autotransporter adhesin YadA-like stalk" evidence="13">
    <location>
        <begin position="1810"/>
        <end position="1850"/>
    </location>
</feature>
<dbReference type="Pfam" id="PF13018">
    <property type="entry name" value="ESPR"/>
    <property type="match status" value="1"/>
</dbReference>
<dbReference type="Gene3D" id="6.20.50.100">
    <property type="match status" value="2"/>
</dbReference>
<keyword evidence="9" id="KW-0472">Membrane</keyword>
<evidence type="ECO:0000256" key="2">
    <source>
        <dbReference type="ARBA" id="ARBA00004442"/>
    </source>
</evidence>
<evidence type="ECO:0000256" key="7">
    <source>
        <dbReference type="ARBA" id="ARBA00022729"/>
    </source>
</evidence>
<feature type="domain" description="Trimeric autotransporter adhesin YadA-like head" evidence="12">
    <location>
        <begin position="1304"/>
        <end position="1329"/>
    </location>
</feature>
<dbReference type="Gene3D" id="2.20.70.140">
    <property type="match status" value="3"/>
</dbReference>
<feature type="domain" description="Trimeric autotransporter adhesin YadA-like head" evidence="12">
    <location>
        <begin position="1277"/>
        <end position="1299"/>
    </location>
</feature>
<dbReference type="EMBL" id="JACHXL010000001">
    <property type="protein sequence ID" value="MBB3105763.1"/>
    <property type="molecule type" value="Genomic_DNA"/>
</dbReference>
<evidence type="ECO:0000313" key="16">
    <source>
        <dbReference type="Proteomes" id="UP000588111"/>
    </source>
</evidence>
<feature type="domain" description="Trimeric autotransporter adhesin YadA-like head" evidence="12">
    <location>
        <begin position="1045"/>
        <end position="1071"/>
    </location>
</feature>
<dbReference type="Gene3D" id="1.20.5.170">
    <property type="match status" value="3"/>
</dbReference>
<feature type="domain" description="Trimeric autotransporter adhesin YadA-like head" evidence="12">
    <location>
        <begin position="475"/>
        <end position="501"/>
    </location>
</feature>
<feature type="domain" description="Trimeric autotransporter adhesin YadA-like stalk" evidence="13">
    <location>
        <begin position="2063"/>
        <end position="2097"/>
    </location>
</feature>
<dbReference type="Gene3D" id="3.30.1300.30">
    <property type="entry name" value="GSPII I/J protein-like"/>
    <property type="match status" value="1"/>
</dbReference>
<evidence type="ECO:0000256" key="6">
    <source>
        <dbReference type="ARBA" id="ARBA00022692"/>
    </source>
</evidence>
<dbReference type="InterPro" id="IPR024973">
    <property type="entry name" value="ESPR"/>
</dbReference>
<evidence type="ECO:0000256" key="1">
    <source>
        <dbReference type="ARBA" id="ARBA00004241"/>
    </source>
</evidence>
<feature type="domain" description="Trimeric autotransporter adhesin YadA-like head" evidence="12">
    <location>
        <begin position="223"/>
        <end position="247"/>
    </location>
</feature>
<dbReference type="GO" id="GO:0009279">
    <property type="term" value="C:cell outer membrane"/>
    <property type="evidence" value="ECO:0007669"/>
    <property type="project" value="UniProtKB-SubCell"/>
</dbReference>
<dbReference type="Pfam" id="PF05662">
    <property type="entry name" value="YadA_stalk"/>
    <property type="match status" value="9"/>
</dbReference>
<reference evidence="15 16" key="1">
    <citation type="submission" date="2020-08" db="EMBL/GenBank/DDBJ databases">
        <title>Genomic Encyclopedia of Type Strains, Phase III (KMG-III): the genomes of soil and plant-associated and newly described type strains.</title>
        <authorList>
            <person name="Whitman W."/>
        </authorList>
    </citation>
    <scope>NUCLEOTIDE SEQUENCE [LARGE SCALE GENOMIC DNA]</scope>
    <source>
        <strain evidence="15 16">CECT 5885</strain>
    </source>
</reference>
<dbReference type="InterPro" id="IPR011049">
    <property type="entry name" value="Serralysin-like_metalloprot_C"/>
</dbReference>
<evidence type="ECO:0000256" key="3">
    <source>
        <dbReference type="ARBA" id="ARBA00005848"/>
    </source>
</evidence>
<feature type="domain" description="Trimeric autotransporter adhesin YadA-like head" evidence="12">
    <location>
        <begin position="294"/>
        <end position="320"/>
    </location>
</feature>
<evidence type="ECO:0000313" key="15">
    <source>
        <dbReference type="EMBL" id="MBB3105763.1"/>
    </source>
</evidence>
<feature type="domain" description="Trimeric autotransporter adhesin YadA-like head" evidence="12">
    <location>
        <begin position="716"/>
        <end position="740"/>
    </location>
</feature>
<protein>
    <submittedName>
        <fullName evidence="15">Autotransporter adhesin</fullName>
    </submittedName>
</protein>
<dbReference type="InterPro" id="IPR008640">
    <property type="entry name" value="Adhesin_Head_dom"/>
</dbReference>
<feature type="domain" description="Trimeric autotransporter adhesin YadA-like stalk" evidence="13">
    <location>
        <begin position="1949"/>
        <end position="1978"/>
    </location>
</feature>
<feature type="domain" description="Trimeric autotransporter adhesin YadA-like stalk" evidence="13">
    <location>
        <begin position="1131"/>
        <end position="1171"/>
    </location>
</feature>
<feature type="domain" description="Trimeric autotransporter adhesin YadA-like head" evidence="12">
    <location>
        <begin position="742"/>
        <end position="765"/>
    </location>
</feature>
<keyword evidence="6" id="KW-0812">Transmembrane</keyword>